<gene>
    <name evidence="1" type="ORF">M406DRAFT_321734</name>
</gene>
<sequence>MVQGWLLCEGTNSGLAASQVWTEEIEQLFFFFSVARDTFWMHSNEIRKSEREYL</sequence>
<evidence type="ECO:0000313" key="1">
    <source>
        <dbReference type="EMBL" id="KAF3767813.1"/>
    </source>
</evidence>
<dbReference type="Proteomes" id="UP000803844">
    <property type="component" value="Unassembled WGS sequence"/>
</dbReference>
<comment type="caution">
    <text evidence="1">The sequence shown here is derived from an EMBL/GenBank/DDBJ whole genome shotgun (WGS) entry which is preliminary data.</text>
</comment>
<reference evidence="1" key="1">
    <citation type="journal article" date="2020" name="Phytopathology">
        <title>Genome sequence of the chestnut blight fungus Cryphonectria parasitica EP155: A fundamental resource for an archetypical invasive plant pathogen.</title>
        <authorList>
            <person name="Crouch J.A."/>
            <person name="Dawe A."/>
            <person name="Aerts A."/>
            <person name="Barry K."/>
            <person name="Churchill A.C.L."/>
            <person name="Grimwood J."/>
            <person name="Hillman B."/>
            <person name="Milgroom M.G."/>
            <person name="Pangilinan J."/>
            <person name="Smith M."/>
            <person name="Salamov A."/>
            <person name="Schmutz J."/>
            <person name="Yadav J."/>
            <person name="Grigoriev I.V."/>
            <person name="Nuss D."/>
        </authorList>
    </citation>
    <scope>NUCLEOTIDE SEQUENCE</scope>
    <source>
        <strain evidence="1">EP155</strain>
    </source>
</reference>
<name>A0A9P4Y770_CRYP1</name>
<accession>A0A9P4Y770</accession>
<proteinExistence type="predicted"/>
<keyword evidence="2" id="KW-1185">Reference proteome</keyword>
<dbReference type="GeneID" id="63836675"/>
<dbReference type="RefSeq" id="XP_040778774.1">
    <property type="nucleotide sequence ID" value="XM_040919546.1"/>
</dbReference>
<protein>
    <submittedName>
        <fullName evidence="1">Uncharacterized protein</fullName>
    </submittedName>
</protein>
<dbReference type="AlphaFoldDB" id="A0A9P4Y770"/>
<dbReference type="EMBL" id="MU032346">
    <property type="protein sequence ID" value="KAF3767813.1"/>
    <property type="molecule type" value="Genomic_DNA"/>
</dbReference>
<evidence type="ECO:0000313" key="2">
    <source>
        <dbReference type="Proteomes" id="UP000803844"/>
    </source>
</evidence>
<organism evidence="1 2">
    <name type="scientific">Cryphonectria parasitica (strain ATCC 38755 / EP155)</name>
    <dbReference type="NCBI Taxonomy" id="660469"/>
    <lineage>
        <taxon>Eukaryota</taxon>
        <taxon>Fungi</taxon>
        <taxon>Dikarya</taxon>
        <taxon>Ascomycota</taxon>
        <taxon>Pezizomycotina</taxon>
        <taxon>Sordariomycetes</taxon>
        <taxon>Sordariomycetidae</taxon>
        <taxon>Diaporthales</taxon>
        <taxon>Cryphonectriaceae</taxon>
        <taxon>Cryphonectria-Endothia species complex</taxon>
        <taxon>Cryphonectria</taxon>
    </lineage>
</organism>